<organism evidence="1 2">
    <name type="scientific">Adineta ricciae</name>
    <name type="common">Rotifer</name>
    <dbReference type="NCBI Taxonomy" id="249248"/>
    <lineage>
        <taxon>Eukaryota</taxon>
        <taxon>Metazoa</taxon>
        <taxon>Spiralia</taxon>
        <taxon>Gnathifera</taxon>
        <taxon>Rotifera</taxon>
        <taxon>Eurotatoria</taxon>
        <taxon>Bdelloidea</taxon>
        <taxon>Adinetida</taxon>
        <taxon>Adinetidae</taxon>
        <taxon>Adineta</taxon>
    </lineage>
</organism>
<gene>
    <name evidence="1" type="ORF">EDS130_LOCUS27539</name>
</gene>
<dbReference type="EMBL" id="CAJNOJ010000174">
    <property type="protein sequence ID" value="CAF1242571.1"/>
    <property type="molecule type" value="Genomic_DNA"/>
</dbReference>
<evidence type="ECO:0000313" key="1">
    <source>
        <dbReference type="EMBL" id="CAF1242571.1"/>
    </source>
</evidence>
<reference evidence="1" key="1">
    <citation type="submission" date="2021-02" db="EMBL/GenBank/DDBJ databases">
        <authorList>
            <person name="Nowell W R."/>
        </authorList>
    </citation>
    <scope>NUCLEOTIDE SEQUENCE</scope>
</reference>
<dbReference type="AlphaFoldDB" id="A0A814ZDC6"/>
<protein>
    <submittedName>
        <fullName evidence="1">Uncharacterized protein</fullName>
    </submittedName>
</protein>
<name>A0A814ZDC6_ADIRI</name>
<proteinExistence type="predicted"/>
<sequence>MRECSSLYIIGGYNCQTGDPTKIVERIDFSDSSNPTIDEQFEIDKDFTAVDCCVVQTNQYNEHLLPLASYLDRWIVW</sequence>
<dbReference type="Proteomes" id="UP000663852">
    <property type="component" value="Unassembled WGS sequence"/>
</dbReference>
<comment type="caution">
    <text evidence="1">The sequence shown here is derived from an EMBL/GenBank/DDBJ whole genome shotgun (WGS) entry which is preliminary data.</text>
</comment>
<accession>A0A814ZDC6</accession>
<evidence type="ECO:0000313" key="2">
    <source>
        <dbReference type="Proteomes" id="UP000663852"/>
    </source>
</evidence>